<evidence type="ECO:0000256" key="3">
    <source>
        <dbReference type="ARBA" id="ARBA00022448"/>
    </source>
</evidence>
<dbReference type="GO" id="GO:0017056">
    <property type="term" value="F:structural constituent of nuclear pore"/>
    <property type="evidence" value="ECO:0007669"/>
    <property type="project" value="TreeGrafter"/>
</dbReference>
<evidence type="ECO:0000256" key="10">
    <source>
        <dbReference type="SAM" id="MobiDB-lite"/>
    </source>
</evidence>
<evidence type="ECO:0000256" key="1">
    <source>
        <dbReference type="ARBA" id="ARBA00004567"/>
    </source>
</evidence>
<comment type="similarity">
    <text evidence="2 9">Belongs to the nucleoporin Nup85 family.</text>
</comment>
<reference evidence="11" key="1">
    <citation type="journal article" date="2023" name="PhytoFront">
        <title>Draft Genome Resources of Seven Strains of Tilletia horrida, Causal Agent of Kernel Smut of Rice.</title>
        <authorList>
            <person name="Khanal S."/>
            <person name="Antony Babu S."/>
            <person name="Zhou X.G."/>
        </authorList>
    </citation>
    <scope>NUCLEOTIDE SEQUENCE</scope>
    <source>
        <strain evidence="11">TX3</strain>
    </source>
</reference>
<comment type="subunit">
    <text evidence="9">Component of the nuclear pore complex (NPC).</text>
</comment>
<comment type="caution">
    <text evidence="11">The sequence shown here is derived from an EMBL/GenBank/DDBJ whole genome shotgun (WGS) entry which is preliminary data.</text>
</comment>
<dbReference type="GO" id="GO:0045893">
    <property type="term" value="P:positive regulation of DNA-templated transcription"/>
    <property type="evidence" value="ECO:0007669"/>
    <property type="project" value="TreeGrafter"/>
</dbReference>
<keyword evidence="3 9" id="KW-0813">Transport</keyword>
<dbReference type="GO" id="GO:0031965">
    <property type="term" value="C:nuclear membrane"/>
    <property type="evidence" value="ECO:0007669"/>
    <property type="project" value="UniProtKB-UniRule"/>
</dbReference>
<comment type="subcellular location">
    <subcellularLocation>
        <location evidence="1 9">Nucleus</location>
        <location evidence="1 9">Nuclear pore complex</location>
    </subcellularLocation>
</comment>
<evidence type="ECO:0000256" key="4">
    <source>
        <dbReference type="ARBA" id="ARBA00022816"/>
    </source>
</evidence>
<keyword evidence="7 9" id="KW-0906">Nuclear pore complex</keyword>
<name>A0AAN6GC57_9BASI</name>
<evidence type="ECO:0000313" key="11">
    <source>
        <dbReference type="EMBL" id="KAK0532694.1"/>
    </source>
</evidence>
<comment type="function">
    <text evidence="9">Functions as a component of the nuclear pore complex (NPC).</text>
</comment>
<accession>A0AAN6GC57</accession>
<gene>
    <name evidence="11" type="ORF">OC842_003211</name>
</gene>
<keyword evidence="4 9" id="KW-0509">mRNA transport</keyword>
<evidence type="ECO:0000256" key="8">
    <source>
        <dbReference type="ARBA" id="ARBA00023242"/>
    </source>
</evidence>
<dbReference type="AlphaFoldDB" id="A0AAN6GC57"/>
<keyword evidence="9" id="KW-0472">Membrane</keyword>
<organism evidence="11 12">
    <name type="scientific">Tilletia horrida</name>
    <dbReference type="NCBI Taxonomy" id="155126"/>
    <lineage>
        <taxon>Eukaryota</taxon>
        <taxon>Fungi</taxon>
        <taxon>Dikarya</taxon>
        <taxon>Basidiomycota</taxon>
        <taxon>Ustilaginomycotina</taxon>
        <taxon>Exobasidiomycetes</taxon>
        <taxon>Tilletiales</taxon>
        <taxon>Tilletiaceae</taxon>
        <taxon>Tilletia</taxon>
    </lineage>
</organism>
<dbReference type="Proteomes" id="UP001176521">
    <property type="component" value="Unassembled WGS sequence"/>
</dbReference>
<evidence type="ECO:0000256" key="2">
    <source>
        <dbReference type="ARBA" id="ARBA00005573"/>
    </source>
</evidence>
<protein>
    <recommendedName>
        <fullName evidence="9">Nuclear pore complex protein Nup85</fullName>
    </recommendedName>
</protein>
<keyword evidence="5 9" id="KW-0653">Protein transport</keyword>
<feature type="region of interest" description="Disordered" evidence="10">
    <location>
        <begin position="453"/>
        <end position="478"/>
    </location>
</feature>
<evidence type="ECO:0000256" key="7">
    <source>
        <dbReference type="ARBA" id="ARBA00023132"/>
    </source>
</evidence>
<evidence type="ECO:0000256" key="6">
    <source>
        <dbReference type="ARBA" id="ARBA00023010"/>
    </source>
</evidence>
<keyword evidence="8 9" id="KW-0539">Nucleus</keyword>
<dbReference type="Pfam" id="PF07575">
    <property type="entry name" value="Nucleopor_Nup85"/>
    <property type="match status" value="2"/>
</dbReference>
<proteinExistence type="inferred from homology"/>
<keyword evidence="12" id="KW-1185">Reference proteome</keyword>
<evidence type="ECO:0000256" key="5">
    <source>
        <dbReference type="ARBA" id="ARBA00022927"/>
    </source>
</evidence>
<dbReference type="InterPro" id="IPR011502">
    <property type="entry name" value="Nucleoporin_Nup85"/>
</dbReference>
<dbReference type="GO" id="GO:0031080">
    <property type="term" value="C:nuclear pore outer ring"/>
    <property type="evidence" value="ECO:0007669"/>
    <property type="project" value="TreeGrafter"/>
</dbReference>
<dbReference type="GO" id="GO:0006406">
    <property type="term" value="P:mRNA export from nucleus"/>
    <property type="evidence" value="ECO:0007669"/>
    <property type="project" value="TreeGrafter"/>
</dbReference>
<sequence>MSNNNNTNNKGASASATSSYSLPARGIWEGDWATDAKLKLVSDSYINFISVPKILDFARQETLQTAGPDDVLSIEVMQYAHKISRLYRKRLGEYIAAAEAAAASSEELDAATFQQTESLPLALEMRSILHLAETFYLPADGIGDGVVGEALIHWLNHSRPGPSNEIAEDFMSAATPYFNQEFLPFINKCILRGYFSIAATLLTKFEDHHPIVKQLADETAQLISTIPRSPSFTDARTFLTKRHEWTERVKVLQSSLQADFDDFEADRARDGNESEGNDERLDLEVGFMILLGTLAGDSERILEASESWQEALGAWGLLVQPSMTREDVQIVVGTIFERCAVTAEPADEVQAALVRGEPVQAALLSRNVDPWLAAHLIDLFDRVELLLPMGEGDATTEVPPNLRAETTMAYAEMILEDQGLWRVAIDYFALSGSDGQHRLREVLLTVPLTDEEEEALAAPGKGKGKQRGKGGAKLQGQGLQDRIRDTNMAHQKTMKRIRALNASATGGTVWGGAEDAEHEDVLDEDDDNELETGTHTSLDPNVMAARRERKRRRLQRERELAARSIEVQRVEDVLEVCQEHELNTEARAVCLKMADAMLCQKRYNVALEYSARAQDERHIGRIADFLLDQYFVLDNPRVWLELIDQIPRSLLRGNAVAPGPPGAPDELDEFDEDEGDVEMSRDGMMELDFDGNTTPGGRSRQWNGNRSRRPRLAFGQGLPVNSPRLRFLAKYRDFQRLYGQHQWRRAAAILVEVLAGRLAPARFWSVILLDTATLLESEHTFFDAEQTFELMRCLEHICSAARANPIEAKLYFGSIARLLNSRSSTTTQQQEAQVGGFYTPDRLAILREPDVDLGAALERMAVVRHLLSQQLARNIV</sequence>
<dbReference type="PANTHER" id="PTHR13373">
    <property type="entry name" value="FROUNT PROTEIN-RELATED"/>
    <property type="match status" value="1"/>
</dbReference>
<evidence type="ECO:0000256" key="9">
    <source>
        <dbReference type="RuleBase" id="RU365073"/>
    </source>
</evidence>
<dbReference type="GO" id="GO:0006606">
    <property type="term" value="P:protein import into nucleus"/>
    <property type="evidence" value="ECO:0007669"/>
    <property type="project" value="TreeGrafter"/>
</dbReference>
<keyword evidence="6 9" id="KW-0811">Translocation</keyword>
<dbReference type="EMBL" id="JAPDMQ010000154">
    <property type="protein sequence ID" value="KAK0532694.1"/>
    <property type="molecule type" value="Genomic_DNA"/>
</dbReference>
<dbReference type="PANTHER" id="PTHR13373:SF21">
    <property type="entry name" value="NUCLEAR PORE COMPLEX PROTEIN NUP85"/>
    <property type="match status" value="1"/>
</dbReference>
<evidence type="ECO:0000313" key="12">
    <source>
        <dbReference type="Proteomes" id="UP001176521"/>
    </source>
</evidence>